<dbReference type="GO" id="GO:0003700">
    <property type="term" value="F:DNA-binding transcription factor activity"/>
    <property type="evidence" value="ECO:0007669"/>
    <property type="project" value="TreeGrafter"/>
</dbReference>
<feature type="domain" description="HTH tetR-type" evidence="5">
    <location>
        <begin position="7"/>
        <end position="67"/>
    </location>
</feature>
<dbReference type="PROSITE" id="PS50977">
    <property type="entry name" value="HTH_TETR_2"/>
    <property type="match status" value="1"/>
</dbReference>
<dbReference type="InterPro" id="IPR001647">
    <property type="entry name" value="HTH_TetR"/>
</dbReference>
<dbReference type="InterPro" id="IPR009057">
    <property type="entry name" value="Homeodomain-like_sf"/>
</dbReference>
<dbReference type="GO" id="GO:0000976">
    <property type="term" value="F:transcription cis-regulatory region binding"/>
    <property type="evidence" value="ECO:0007669"/>
    <property type="project" value="TreeGrafter"/>
</dbReference>
<keyword evidence="3" id="KW-0804">Transcription</keyword>
<evidence type="ECO:0000256" key="4">
    <source>
        <dbReference type="PROSITE-ProRule" id="PRU00335"/>
    </source>
</evidence>
<name>A0A1I6HIK9_9GAMM</name>
<dbReference type="PANTHER" id="PTHR30055:SF234">
    <property type="entry name" value="HTH-TYPE TRANSCRIPTIONAL REGULATOR BETI"/>
    <property type="match status" value="1"/>
</dbReference>
<keyword evidence="1" id="KW-0805">Transcription regulation</keyword>
<reference evidence="7" key="1">
    <citation type="submission" date="2016-10" db="EMBL/GenBank/DDBJ databases">
        <authorList>
            <person name="Varghese N."/>
            <person name="Submissions S."/>
        </authorList>
    </citation>
    <scope>NUCLEOTIDE SEQUENCE [LARGE SCALE GENOMIC DNA]</scope>
    <source>
        <strain evidence="7">CGMCC 1.9167</strain>
    </source>
</reference>
<dbReference type="Proteomes" id="UP000198644">
    <property type="component" value="Unassembled WGS sequence"/>
</dbReference>
<dbReference type="InterPro" id="IPR041583">
    <property type="entry name" value="TetR_C_31"/>
</dbReference>
<feature type="DNA-binding region" description="H-T-H motif" evidence="4">
    <location>
        <begin position="30"/>
        <end position="49"/>
    </location>
</feature>
<dbReference type="AlphaFoldDB" id="A0A1I6HIK9"/>
<accession>A0A1I6HIK9</accession>
<dbReference type="STRING" id="650891.SAMN05216203_1277"/>
<evidence type="ECO:0000259" key="5">
    <source>
        <dbReference type="PROSITE" id="PS50977"/>
    </source>
</evidence>
<dbReference type="InterPro" id="IPR050109">
    <property type="entry name" value="HTH-type_TetR-like_transc_reg"/>
</dbReference>
<evidence type="ECO:0000313" key="6">
    <source>
        <dbReference type="EMBL" id="SFR54325.1"/>
    </source>
</evidence>
<keyword evidence="7" id="KW-1185">Reference proteome</keyword>
<evidence type="ECO:0000256" key="3">
    <source>
        <dbReference type="ARBA" id="ARBA00023163"/>
    </source>
</evidence>
<dbReference type="Pfam" id="PF00440">
    <property type="entry name" value="TetR_N"/>
    <property type="match status" value="1"/>
</dbReference>
<evidence type="ECO:0000256" key="2">
    <source>
        <dbReference type="ARBA" id="ARBA00023125"/>
    </source>
</evidence>
<evidence type="ECO:0000313" key="7">
    <source>
        <dbReference type="Proteomes" id="UP000198644"/>
    </source>
</evidence>
<dbReference type="SUPFAM" id="SSF46689">
    <property type="entry name" value="Homeodomain-like"/>
    <property type="match status" value="1"/>
</dbReference>
<dbReference type="Gene3D" id="1.10.357.10">
    <property type="entry name" value="Tetracycline Repressor, domain 2"/>
    <property type="match status" value="1"/>
</dbReference>
<dbReference type="OrthoDB" id="9798857at2"/>
<keyword evidence="2 4" id="KW-0238">DNA-binding</keyword>
<sequence length="212" mass="23625">MAPVPVDQRRQELVEAAFRTIARLGIRRATTRAICGEAGMQQGIFHYCFRSKQELYRELIRVMVVDMVDAAVTVPDFGGDPEQCIRMSLLRVWKHATENPDRQLAAYELTTFMLRDKDLRDLASWQYRQYAEQGERLAQAIEAATGTGWTVPRPVLARLLSSGMDGLVLGWLADRDDEMAEAALDAFSTSVVALSSQTPGHEPARQPSAPSS</sequence>
<dbReference type="PANTHER" id="PTHR30055">
    <property type="entry name" value="HTH-TYPE TRANSCRIPTIONAL REGULATOR RUTR"/>
    <property type="match status" value="1"/>
</dbReference>
<dbReference type="SUPFAM" id="SSF48498">
    <property type="entry name" value="Tetracyclin repressor-like, C-terminal domain"/>
    <property type="match status" value="1"/>
</dbReference>
<organism evidence="6 7">
    <name type="scientific">Marinobacter daqiaonensis</name>
    <dbReference type="NCBI Taxonomy" id="650891"/>
    <lineage>
        <taxon>Bacteria</taxon>
        <taxon>Pseudomonadati</taxon>
        <taxon>Pseudomonadota</taxon>
        <taxon>Gammaproteobacteria</taxon>
        <taxon>Pseudomonadales</taxon>
        <taxon>Marinobacteraceae</taxon>
        <taxon>Marinobacter</taxon>
    </lineage>
</organism>
<dbReference type="Pfam" id="PF17940">
    <property type="entry name" value="TetR_C_31"/>
    <property type="match status" value="1"/>
</dbReference>
<proteinExistence type="predicted"/>
<dbReference type="EMBL" id="FOYW01000001">
    <property type="protein sequence ID" value="SFR54325.1"/>
    <property type="molecule type" value="Genomic_DNA"/>
</dbReference>
<evidence type="ECO:0000256" key="1">
    <source>
        <dbReference type="ARBA" id="ARBA00023015"/>
    </source>
</evidence>
<gene>
    <name evidence="6" type="ORF">SAMN05216203_1277</name>
</gene>
<protein>
    <submittedName>
        <fullName evidence="6">Transcriptional regulator, TetR family</fullName>
    </submittedName>
</protein>
<dbReference type="RefSeq" id="WP_092009894.1">
    <property type="nucleotide sequence ID" value="NZ_FOYW01000001.1"/>
</dbReference>
<dbReference type="InterPro" id="IPR036271">
    <property type="entry name" value="Tet_transcr_reg_TetR-rel_C_sf"/>
</dbReference>